<keyword evidence="6" id="KW-0808">Transferase</keyword>
<dbReference type="RefSeq" id="WP_013916465.1">
    <property type="nucleotide sequence ID" value="NC_015690.1"/>
</dbReference>
<reference evidence="17 18" key="2">
    <citation type="journal article" date="2013" name="Genome Announc.">
        <title>Genome Sequence of Growth-Improving Paenibacillus mucilaginosus Strain KNP414.</title>
        <authorList>
            <person name="Lu J.J."/>
            <person name="Wang J.F."/>
            <person name="Hu X.F."/>
        </authorList>
    </citation>
    <scope>NUCLEOTIDE SEQUENCE [LARGE SCALE GENOMIC DNA]</scope>
    <source>
        <strain evidence="17 18">KNP414</strain>
    </source>
</reference>
<dbReference type="KEGG" id="pms:KNP414_02743"/>
<accession>F8F8F7</accession>
<evidence type="ECO:0000256" key="9">
    <source>
        <dbReference type="ARBA" id="ARBA00022777"/>
    </source>
</evidence>
<dbReference type="GO" id="GO:0005886">
    <property type="term" value="C:plasma membrane"/>
    <property type="evidence" value="ECO:0007669"/>
    <property type="project" value="UniProtKB-SubCell"/>
</dbReference>
<dbReference type="Pfam" id="PF00672">
    <property type="entry name" value="HAMP"/>
    <property type="match status" value="1"/>
</dbReference>
<keyword evidence="10" id="KW-0067">ATP-binding</keyword>
<sequence length="617" mass="68547">MFILRTIVGKLWITIIGLVVVVLLTLSVFLFQYIETSFPKSSDQVETLNRLAQKVASEISLHKEEQRYLQVVNELLSAQGANVVLAAPDFSRVEAPVGVSDSRIYEPLDFFLEEDLKKVFAGETINNQLSGIGPKPPLTMEYTAVAVPFMDQSGAKIGGALILYQLTQSSEETQEYVKRLFVVVGVCGFLMTTFFAFFLLTQITRPLQKLKKAADLISKGEYGTRVPIASSDEIGELGKTFNHMGEQLSDTIKALSHEKEHLASVLRSMADAVVTFDSEGRVILTNPPGARNVREWNRIEWPEQAEGADDTAETDWSALPVAYIPEPLRPLFDTVIDEAQELTSKVHVQSEVWSVVMAPLYAHDVVRGVVAVMRDVTEEYRLDKVRKDFVANVSHELRTPLSMLQGYSEALIDDIAATPEERKELAQVIYDESLRMGRLVADLLDLAKLETGNMEMAFRELDVRVFLRRIQRKFMALSKERDITLNCIVPETELILRQADEDRLEQVLTNLLDNAIRHTPAGAEIRLSASGTRHKGDPAVLIEVADQGYGIPAADLPFIFERFYKADKARTRGVSGGTGLGLSIVKNIVEAHRGVVSAKSQPGQGTTFSITLPVQTP</sequence>
<feature type="transmembrane region" description="Helical" evidence="14">
    <location>
        <begin position="12"/>
        <end position="34"/>
    </location>
</feature>
<dbReference type="GO" id="GO:0000156">
    <property type="term" value="F:phosphorelay response regulator activity"/>
    <property type="evidence" value="ECO:0007669"/>
    <property type="project" value="TreeGrafter"/>
</dbReference>
<feature type="transmembrane region" description="Helical" evidence="14">
    <location>
        <begin position="180"/>
        <end position="200"/>
    </location>
</feature>
<dbReference type="GO" id="GO:0000155">
    <property type="term" value="F:phosphorelay sensor kinase activity"/>
    <property type="evidence" value="ECO:0007669"/>
    <property type="project" value="InterPro"/>
</dbReference>
<keyword evidence="9 17" id="KW-0418">Kinase</keyword>
<dbReference type="InterPro" id="IPR003661">
    <property type="entry name" value="HisK_dim/P_dom"/>
</dbReference>
<evidence type="ECO:0000256" key="10">
    <source>
        <dbReference type="ARBA" id="ARBA00022840"/>
    </source>
</evidence>
<dbReference type="CDD" id="cd06225">
    <property type="entry name" value="HAMP"/>
    <property type="match status" value="1"/>
</dbReference>
<dbReference type="Pfam" id="PF02518">
    <property type="entry name" value="HATPase_c"/>
    <property type="match status" value="1"/>
</dbReference>
<comment type="catalytic activity">
    <reaction evidence="1">
        <text>ATP + protein L-histidine = ADP + protein N-phospho-L-histidine.</text>
        <dbReference type="EC" id="2.7.13.3"/>
    </reaction>
</comment>
<organism evidence="17 18">
    <name type="scientific">Paenibacillus mucilaginosus (strain KNP414)</name>
    <dbReference type="NCBI Taxonomy" id="1036673"/>
    <lineage>
        <taxon>Bacteria</taxon>
        <taxon>Bacillati</taxon>
        <taxon>Bacillota</taxon>
        <taxon>Bacilli</taxon>
        <taxon>Bacillales</taxon>
        <taxon>Paenibacillaceae</taxon>
        <taxon>Paenibacillus</taxon>
    </lineage>
</organism>
<dbReference type="InterPro" id="IPR004358">
    <property type="entry name" value="Sig_transdc_His_kin-like_C"/>
</dbReference>
<dbReference type="InterPro" id="IPR003660">
    <property type="entry name" value="HAMP_dom"/>
</dbReference>
<dbReference type="PANTHER" id="PTHR42878">
    <property type="entry name" value="TWO-COMPONENT HISTIDINE KINASE"/>
    <property type="match status" value="1"/>
</dbReference>
<evidence type="ECO:0000256" key="14">
    <source>
        <dbReference type="SAM" id="Phobius"/>
    </source>
</evidence>
<evidence type="ECO:0000256" key="11">
    <source>
        <dbReference type="ARBA" id="ARBA00022989"/>
    </source>
</evidence>
<gene>
    <name evidence="17" type="ordered locus">KNP414_02743</name>
</gene>
<keyword evidence="11 14" id="KW-1133">Transmembrane helix</keyword>
<dbReference type="PANTHER" id="PTHR42878:SF3">
    <property type="entry name" value="HISTIDINE PROTEIN KINASE SAES"/>
    <property type="match status" value="1"/>
</dbReference>
<dbReference type="InterPro" id="IPR036890">
    <property type="entry name" value="HATPase_C_sf"/>
</dbReference>
<keyword evidence="4" id="KW-1003">Cell membrane</keyword>
<dbReference type="SUPFAM" id="SSF158472">
    <property type="entry name" value="HAMP domain-like"/>
    <property type="match status" value="1"/>
</dbReference>
<dbReference type="Gene3D" id="1.10.287.130">
    <property type="match status" value="1"/>
</dbReference>
<dbReference type="GO" id="GO:0005524">
    <property type="term" value="F:ATP binding"/>
    <property type="evidence" value="ECO:0007669"/>
    <property type="project" value="UniProtKB-KW"/>
</dbReference>
<dbReference type="Proteomes" id="UP000006620">
    <property type="component" value="Chromosome"/>
</dbReference>
<evidence type="ECO:0000256" key="1">
    <source>
        <dbReference type="ARBA" id="ARBA00000085"/>
    </source>
</evidence>
<feature type="domain" description="HAMP" evidence="16">
    <location>
        <begin position="201"/>
        <end position="253"/>
    </location>
</feature>
<name>F8F8F7_PAEMK</name>
<dbReference type="PATRIC" id="fig|1036673.3.peg.2501"/>
<dbReference type="InterPro" id="IPR036097">
    <property type="entry name" value="HisK_dim/P_sf"/>
</dbReference>
<proteinExistence type="predicted"/>
<evidence type="ECO:0000256" key="3">
    <source>
        <dbReference type="ARBA" id="ARBA00012438"/>
    </source>
</evidence>
<dbReference type="SUPFAM" id="SSF47384">
    <property type="entry name" value="Homodimeric domain of signal transducing histidine kinase"/>
    <property type="match status" value="1"/>
</dbReference>
<dbReference type="PROSITE" id="PS50109">
    <property type="entry name" value="HIS_KIN"/>
    <property type="match status" value="1"/>
</dbReference>
<dbReference type="Pfam" id="PF00512">
    <property type="entry name" value="HisKA"/>
    <property type="match status" value="1"/>
</dbReference>
<feature type="domain" description="Histidine kinase" evidence="15">
    <location>
        <begin position="392"/>
        <end position="616"/>
    </location>
</feature>
<dbReference type="HOGENOM" id="CLU_000445_89_2_9"/>
<dbReference type="Gene3D" id="3.30.565.10">
    <property type="entry name" value="Histidine kinase-like ATPase, C-terminal domain"/>
    <property type="match status" value="1"/>
</dbReference>
<evidence type="ECO:0000256" key="13">
    <source>
        <dbReference type="ARBA" id="ARBA00023136"/>
    </source>
</evidence>
<protein>
    <recommendedName>
        <fullName evidence="3">histidine kinase</fullName>
        <ecNumber evidence="3">2.7.13.3</ecNumber>
    </recommendedName>
</protein>
<evidence type="ECO:0000256" key="8">
    <source>
        <dbReference type="ARBA" id="ARBA00022741"/>
    </source>
</evidence>
<keyword evidence="12" id="KW-0902">Two-component regulatory system</keyword>
<evidence type="ECO:0000313" key="17">
    <source>
        <dbReference type="EMBL" id="AEI41304.1"/>
    </source>
</evidence>
<keyword evidence="13 14" id="KW-0472">Membrane</keyword>
<dbReference type="FunFam" id="1.10.287.130:FF:000001">
    <property type="entry name" value="Two-component sensor histidine kinase"/>
    <property type="match status" value="1"/>
</dbReference>
<dbReference type="Pfam" id="PF18698">
    <property type="entry name" value="HisK_sensor"/>
    <property type="match status" value="1"/>
</dbReference>
<dbReference type="GO" id="GO:0030295">
    <property type="term" value="F:protein kinase activator activity"/>
    <property type="evidence" value="ECO:0007669"/>
    <property type="project" value="TreeGrafter"/>
</dbReference>
<evidence type="ECO:0000256" key="7">
    <source>
        <dbReference type="ARBA" id="ARBA00022692"/>
    </source>
</evidence>
<dbReference type="InterPro" id="IPR005467">
    <property type="entry name" value="His_kinase_dom"/>
</dbReference>
<reference evidence="18" key="1">
    <citation type="submission" date="2011-06" db="EMBL/GenBank/DDBJ databases">
        <title>Complete genome sequence of Paenibacillus mucilaginosus KNP414.</title>
        <authorList>
            <person name="Wang J."/>
            <person name="Hu S."/>
            <person name="Hu X."/>
            <person name="Zhang B."/>
            <person name="Dong D."/>
            <person name="Zhang S."/>
            <person name="Zhao K."/>
            <person name="Wu D."/>
        </authorList>
    </citation>
    <scope>NUCLEOTIDE SEQUENCE [LARGE SCALE GENOMIC DNA]</scope>
    <source>
        <strain evidence="18">KNP414</strain>
    </source>
</reference>
<dbReference type="InterPro" id="IPR041328">
    <property type="entry name" value="HisK_sensor"/>
</dbReference>
<evidence type="ECO:0000259" key="15">
    <source>
        <dbReference type="PROSITE" id="PS50109"/>
    </source>
</evidence>
<keyword evidence="8" id="KW-0547">Nucleotide-binding</keyword>
<dbReference type="GO" id="GO:0007234">
    <property type="term" value="P:osmosensory signaling via phosphorelay pathway"/>
    <property type="evidence" value="ECO:0007669"/>
    <property type="project" value="TreeGrafter"/>
</dbReference>
<dbReference type="InterPro" id="IPR050351">
    <property type="entry name" value="BphY/WalK/GraS-like"/>
</dbReference>
<evidence type="ECO:0000256" key="5">
    <source>
        <dbReference type="ARBA" id="ARBA00022553"/>
    </source>
</evidence>
<keyword evidence="7 14" id="KW-0812">Transmembrane</keyword>
<evidence type="ECO:0000256" key="2">
    <source>
        <dbReference type="ARBA" id="ARBA00004651"/>
    </source>
</evidence>
<dbReference type="CDD" id="cd00082">
    <property type="entry name" value="HisKA"/>
    <property type="match status" value="1"/>
</dbReference>
<dbReference type="SMART" id="SM00304">
    <property type="entry name" value="HAMP"/>
    <property type="match status" value="1"/>
</dbReference>
<evidence type="ECO:0000259" key="16">
    <source>
        <dbReference type="PROSITE" id="PS50885"/>
    </source>
</evidence>
<dbReference type="SUPFAM" id="SSF55874">
    <property type="entry name" value="ATPase domain of HSP90 chaperone/DNA topoisomerase II/histidine kinase"/>
    <property type="match status" value="1"/>
</dbReference>
<dbReference type="CDD" id="cd00075">
    <property type="entry name" value="HATPase"/>
    <property type="match status" value="1"/>
</dbReference>
<keyword evidence="5" id="KW-0597">Phosphoprotein</keyword>
<evidence type="ECO:0000256" key="4">
    <source>
        <dbReference type="ARBA" id="ARBA00022475"/>
    </source>
</evidence>
<dbReference type="EC" id="2.7.13.3" evidence="3"/>
<dbReference type="InterPro" id="IPR003594">
    <property type="entry name" value="HATPase_dom"/>
</dbReference>
<dbReference type="EMBL" id="CP002869">
    <property type="protein sequence ID" value="AEI41304.1"/>
    <property type="molecule type" value="Genomic_DNA"/>
</dbReference>
<dbReference type="PRINTS" id="PR00344">
    <property type="entry name" value="BCTRLSENSOR"/>
</dbReference>
<evidence type="ECO:0000256" key="12">
    <source>
        <dbReference type="ARBA" id="ARBA00023012"/>
    </source>
</evidence>
<dbReference type="Gene3D" id="6.10.340.10">
    <property type="match status" value="1"/>
</dbReference>
<dbReference type="FunFam" id="3.30.565.10:FF:000006">
    <property type="entry name" value="Sensor histidine kinase WalK"/>
    <property type="match status" value="1"/>
</dbReference>
<evidence type="ECO:0000256" key="6">
    <source>
        <dbReference type="ARBA" id="ARBA00022679"/>
    </source>
</evidence>
<dbReference type="Gene3D" id="3.30.450.20">
    <property type="entry name" value="PAS domain"/>
    <property type="match status" value="1"/>
</dbReference>
<comment type="subcellular location">
    <subcellularLocation>
        <location evidence="2">Cell membrane</location>
        <topology evidence="2">Multi-pass membrane protein</topology>
    </subcellularLocation>
</comment>
<dbReference type="SMART" id="SM00388">
    <property type="entry name" value="HisKA"/>
    <property type="match status" value="1"/>
</dbReference>
<dbReference type="PROSITE" id="PS50885">
    <property type="entry name" value="HAMP"/>
    <property type="match status" value="1"/>
</dbReference>
<dbReference type="SMART" id="SM00387">
    <property type="entry name" value="HATPase_c"/>
    <property type="match status" value="1"/>
</dbReference>
<evidence type="ECO:0000313" key="18">
    <source>
        <dbReference type="Proteomes" id="UP000006620"/>
    </source>
</evidence>
<dbReference type="AlphaFoldDB" id="F8F8F7"/>